<dbReference type="Pfam" id="PF20167">
    <property type="entry name" value="Transposase_32"/>
    <property type="match status" value="1"/>
</dbReference>
<feature type="compositionally biased region" description="Low complexity" evidence="1">
    <location>
        <begin position="70"/>
        <end position="90"/>
    </location>
</feature>
<gene>
    <name evidence="3" type="ORF">Taro_009915</name>
</gene>
<accession>A0A843U285</accession>
<organism evidence="3 4">
    <name type="scientific">Colocasia esculenta</name>
    <name type="common">Wild taro</name>
    <name type="synonym">Arum esculentum</name>
    <dbReference type="NCBI Taxonomy" id="4460"/>
    <lineage>
        <taxon>Eukaryota</taxon>
        <taxon>Viridiplantae</taxon>
        <taxon>Streptophyta</taxon>
        <taxon>Embryophyta</taxon>
        <taxon>Tracheophyta</taxon>
        <taxon>Spermatophyta</taxon>
        <taxon>Magnoliopsida</taxon>
        <taxon>Liliopsida</taxon>
        <taxon>Araceae</taxon>
        <taxon>Aroideae</taxon>
        <taxon>Colocasieae</taxon>
        <taxon>Colocasia</taxon>
    </lineage>
</organism>
<comment type="caution">
    <text evidence="3">The sequence shown here is derived from an EMBL/GenBank/DDBJ whole genome shotgun (WGS) entry which is preliminary data.</text>
</comment>
<evidence type="ECO:0000313" key="4">
    <source>
        <dbReference type="Proteomes" id="UP000652761"/>
    </source>
</evidence>
<proteinExistence type="predicted"/>
<dbReference type="AlphaFoldDB" id="A0A843U285"/>
<dbReference type="InterPro" id="IPR046796">
    <property type="entry name" value="Transposase_32_dom"/>
</dbReference>
<feature type="compositionally biased region" description="Low complexity" evidence="1">
    <location>
        <begin position="43"/>
        <end position="55"/>
    </location>
</feature>
<name>A0A843U285_COLES</name>
<evidence type="ECO:0000259" key="2">
    <source>
        <dbReference type="Pfam" id="PF20167"/>
    </source>
</evidence>
<dbReference type="Proteomes" id="UP000652761">
    <property type="component" value="Unassembled WGS sequence"/>
</dbReference>
<evidence type="ECO:0000313" key="3">
    <source>
        <dbReference type="EMBL" id="MQL77505.1"/>
    </source>
</evidence>
<dbReference type="OrthoDB" id="848707at2759"/>
<keyword evidence="4" id="KW-1185">Reference proteome</keyword>
<feature type="domain" description="Putative plant transposon protein" evidence="2">
    <location>
        <begin position="131"/>
        <end position="307"/>
    </location>
</feature>
<reference evidence="3" key="1">
    <citation type="submission" date="2017-07" db="EMBL/GenBank/DDBJ databases">
        <title>Taro Niue Genome Assembly and Annotation.</title>
        <authorList>
            <person name="Atibalentja N."/>
            <person name="Keating K."/>
            <person name="Fields C.J."/>
        </authorList>
    </citation>
    <scope>NUCLEOTIDE SEQUENCE</scope>
    <source>
        <strain evidence="3">Niue_2</strain>
        <tissue evidence="3">Leaf</tissue>
    </source>
</reference>
<feature type="region of interest" description="Disordered" evidence="1">
    <location>
        <begin position="350"/>
        <end position="433"/>
    </location>
</feature>
<feature type="region of interest" description="Disordered" evidence="1">
    <location>
        <begin position="1"/>
        <end position="100"/>
    </location>
</feature>
<protein>
    <recommendedName>
        <fullName evidence="2">Putative plant transposon protein domain-containing protein</fullName>
    </recommendedName>
</protein>
<sequence>APRRGARSRATARPIPADNDPPTERRTKRRHDPAEQPGPSSVSPSSAKRGRASSSGRDRGSAYPRRKILVSSPEVSEQSSSSSSESSQPPKATPTKPLSAGKTILKSRAVDLEDSDLNAAFPEVINFFKFQSWKSFISEFRIIYPRLVQEFYMHLECTDDGYKSKVKGIEIDMPTDLAATIFKIPNEGADYHNFEFNLHEAYTILTGLQADESDLKQTHVTKFNTNTFPPVLRLTDHILTTIITPQGGGRDRLTDIQRFVLYCMSKDIKVNLHVIMYQIISETTRADLNISLPYAALLTQVFKHFGVSLENEKSQKIPKSNIYCFKHVQKFMGFRIVGDQVRRGPVIVEAPVVQEDQPQVQEDQPPAQEGQPPVNEDQPPLNEDQPHVTDEVDVPLNAPLSPQLQPSSPLNPDIEIPSFSPPPQVQASTSFGGPTVPPELCTFLNDKFDALNTSIQTMSETFELRVQRLENTMSDKFIEQKASSDHAVQRFNILIGTLRDASIELKEHQEELETVLKGILANSQTDVFNTKETLSQITKTRLSFAHLIDDMENMKNFSAHIDEEMSDLKKEFKVLNRHGTNIYCKGGVDTPHTGFDTMFQALRQKMKKWPSSVDTRPGQVDTRDRSQRNMLTGYYLRSTLNQMQSLAVQGFGRHDQWTPIGDLGVKGIDAKFLSVQQHRTNSKYKVKRRVQDTI</sequence>
<dbReference type="EMBL" id="NMUH01000352">
    <property type="protein sequence ID" value="MQL77505.1"/>
    <property type="molecule type" value="Genomic_DNA"/>
</dbReference>
<feature type="compositionally biased region" description="Low complexity" evidence="1">
    <location>
        <begin position="350"/>
        <end position="369"/>
    </location>
</feature>
<feature type="compositionally biased region" description="Low complexity" evidence="1">
    <location>
        <begin position="395"/>
        <end position="412"/>
    </location>
</feature>
<evidence type="ECO:0000256" key="1">
    <source>
        <dbReference type="SAM" id="MobiDB-lite"/>
    </source>
</evidence>
<feature type="non-terminal residue" evidence="3">
    <location>
        <position position="694"/>
    </location>
</feature>